<evidence type="ECO:0000256" key="1">
    <source>
        <dbReference type="SAM" id="MobiDB-lite"/>
    </source>
</evidence>
<dbReference type="Proteomes" id="UP000244649">
    <property type="component" value="Unassembled WGS sequence"/>
</dbReference>
<gene>
    <name evidence="2" type="ORF">DC432_06620</name>
</gene>
<comment type="caution">
    <text evidence="2">The sequence shown here is derived from an EMBL/GenBank/DDBJ whole genome shotgun (WGS) entry which is preliminary data.</text>
</comment>
<feature type="compositionally biased region" description="Low complexity" evidence="1">
    <location>
        <begin position="193"/>
        <end position="216"/>
    </location>
</feature>
<evidence type="ECO:0000313" key="3">
    <source>
        <dbReference type="Proteomes" id="UP000244649"/>
    </source>
</evidence>
<dbReference type="AlphaFoldDB" id="A0A2T7WQT1"/>
<protein>
    <submittedName>
        <fullName evidence="2">Uncharacterized protein</fullName>
    </submittedName>
</protein>
<proteinExistence type="predicted"/>
<organism evidence="2 3">
    <name type="scientific">Microbacterium testaceum</name>
    <name type="common">Aureobacterium testaceum</name>
    <name type="synonym">Brevibacterium testaceum</name>
    <dbReference type="NCBI Taxonomy" id="2033"/>
    <lineage>
        <taxon>Bacteria</taxon>
        <taxon>Bacillati</taxon>
        <taxon>Actinomycetota</taxon>
        <taxon>Actinomycetes</taxon>
        <taxon>Micrococcales</taxon>
        <taxon>Microbacteriaceae</taxon>
        <taxon>Microbacterium</taxon>
    </lineage>
</organism>
<accession>A0A2T7WQT1</accession>
<reference evidence="2 3" key="1">
    <citation type="submission" date="2018-04" db="EMBL/GenBank/DDBJ databases">
        <authorList>
            <person name="Go L.Y."/>
            <person name="Mitchell J.A."/>
        </authorList>
    </citation>
    <scope>NUCLEOTIDE SEQUENCE [LARGE SCALE GENOMIC DNA]</scope>
    <source>
        <strain evidence="2 3">TPD7010</strain>
    </source>
</reference>
<sequence>MEFPRGDNTHTAEAGVFSRVADSRLIRGLLLPFGELSRPNQSGNEPIEFSADSIELPRDSTVVTLNVEHDRFNPIGRAVSLEKTDAGIVAEFAIADTDEGDAYLANPVRKLSAEVAGIVREGARALKSRLTGAAVVKDGAFASAALFSVAPDEAPKPEPLSGDALEALLAYVRLVHEGAQRVIADAEAAQTALTETTPDEVSASPEATPTAAPAEESTSDETKEFSMSETNEAGAQVPATLMGNAPAKKADVDMHAVFSAMASVKSRSLDNADAETMLAALADVTTPAHVTSGAIPQTFTGKLWQGKRYTQRYISLANHQQGGIALGGRKGFKIAQGTALVKEISGAAQKVELPTGNATTSTVSSTLRKFGYAADVALEWQYLDGGADVIQAFFEGVVDSAAKVIDESALADIFTVASRNSAALDRLVAPGTYPTQYPAAMGQLIQGIDLVSDNGDDASFAIVNPTAWNQLLYTPKDLVPEFVEFAVGIGTGEASTGKVRVVKAPQSFFTGTVATAPQMIVGARNAIEFREVHANIEALEVAKFGVDRAQVAFLETFVVRPESLSLIGTKP</sequence>
<name>A0A2T7WQT1_MICTE</name>
<dbReference type="EMBL" id="QDFT01000011">
    <property type="protein sequence ID" value="PVE76103.1"/>
    <property type="molecule type" value="Genomic_DNA"/>
</dbReference>
<evidence type="ECO:0000313" key="2">
    <source>
        <dbReference type="EMBL" id="PVE76103.1"/>
    </source>
</evidence>
<feature type="region of interest" description="Disordered" evidence="1">
    <location>
        <begin position="193"/>
        <end position="232"/>
    </location>
</feature>